<dbReference type="Proteomes" id="UP000887580">
    <property type="component" value="Unplaced"/>
</dbReference>
<evidence type="ECO:0000313" key="2">
    <source>
        <dbReference type="WBParaSite" id="PS1159_v2.g8432.t2"/>
    </source>
</evidence>
<organism evidence="1 2">
    <name type="scientific">Panagrolaimus sp. PS1159</name>
    <dbReference type="NCBI Taxonomy" id="55785"/>
    <lineage>
        <taxon>Eukaryota</taxon>
        <taxon>Metazoa</taxon>
        <taxon>Ecdysozoa</taxon>
        <taxon>Nematoda</taxon>
        <taxon>Chromadorea</taxon>
        <taxon>Rhabditida</taxon>
        <taxon>Tylenchina</taxon>
        <taxon>Panagrolaimomorpha</taxon>
        <taxon>Panagrolaimoidea</taxon>
        <taxon>Panagrolaimidae</taxon>
        <taxon>Panagrolaimus</taxon>
    </lineage>
</organism>
<name>A0AC35GTX6_9BILA</name>
<sequence>MAERYHEVRGRGRTMTTARTRARTSSINVVSENFGATDPFGIIFEEDEVLERKYTNATAVRSRLNTIRSSIYTIKQECVSFKIQ</sequence>
<dbReference type="WBParaSite" id="PS1159_v2.g8432.t2">
    <property type="protein sequence ID" value="PS1159_v2.g8432.t2"/>
    <property type="gene ID" value="PS1159_v2.g8432"/>
</dbReference>
<reference evidence="2" key="1">
    <citation type="submission" date="2022-11" db="UniProtKB">
        <authorList>
            <consortium name="WormBaseParasite"/>
        </authorList>
    </citation>
    <scope>IDENTIFICATION</scope>
</reference>
<protein>
    <submittedName>
        <fullName evidence="2">Major facilitator superfamily (MFS) profile domain-containing protein</fullName>
    </submittedName>
</protein>
<evidence type="ECO:0000313" key="1">
    <source>
        <dbReference type="Proteomes" id="UP000887580"/>
    </source>
</evidence>
<accession>A0AC35GTX6</accession>
<proteinExistence type="predicted"/>